<feature type="domain" description="Glycosyl transferase family 1" evidence="2">
    <location>
        <begin position="187"/>
        <end position="338"/>
    </location>
</feature>
<dbReference type="PANTHER" id="PTHR46401">
    <property type="entry name" value="GLYCOSYLTRANSFERASE WBBK-RELATED"/>
    <property type="match status" value="1"/>
</dbReference>
<evidence type="ECO:0000313" key="4">
    <source>
        <dbReference type="Proteomes" id="UP000634043"/>
    </source>
</evidence>
<dbReference type="Pfam" id="PF00534">
    <property type="entry name" value="Glycos_transf_1"/>
    <property type="match status" value="1"/>
</dbReference>
<dbReference type="PANTHER" id="PTHR46401:SF2">
    <property type="entry name" value="GLYCOSYLTRANSFERASE WBBK-RELATED"/>
    <property type="match status" value="1"/>
</dbReference>
<evidence type="ECO:0000313" key="3">
    <source>
        <dbReference type="EMBL" id="GGG27069.1"/>
    </source>
</evidence>
<accession>A0ABQ1WES2</accession>
<keyword evidence="4" id="KW-1185">Reference proteome</keyword>
<comment type="caution">
    <text evidence="3">The sequence shown here is derived from an EMBL/GenBank/DDBJ whole genome shotgun (WGS) entry which is preliminary data.</text>
</comment>
<keyword evidence="1" id="KW-0808">Transferase</keyword>
<evidence type="ECO:0000259" key="2">
    <source>
        <dbReference type="Pfam" id="PF00534"/>
    </source>
</evidence>
<protein>
    <recommendedName>
        <fullName evidence="2">Glycosyl transferase family 1 domain-containing protein</fullName>
    </recommendedName>
</protein>
<evidence type="ECO:0000256" key="1">
    <source>
        <dbReference type="ARBA" id="ARBA00022679"/>
    </source>
</evidence>
<organism evidence="3 4">
    <name type="scientific">Pontibacter amylolyticus</name>
    <dbReference type="NCBI Taxonomy" id="1424080"/>
    <lineage>
        <taxon>Bacteria</taxon>
        <taxon>Pseudomonadati</taxon>
        <taxon>Bacteroidota</taxon>
        <taxon>Cytophagia</taxon>
        <taxon>Cytophagales</taxon>
        <taxon>Hymenobacteraceae</taxon>
        <taxon>Pontibacter</taxon>
    </lineage>
</organism>
<dbReference type="SUPFAM" id="SSF53756">
    <property type="entry name" value="UDP-Glycosyltransferase/glycogen phosphorylase"/>
    <property type="match status" value="1"/>
</dbReference>
<gene>
    <name evidence="3" type="ORF">GCM10011323_33240</name>
</gene>
<name>A0ABQ1WES2_9BACT</name>
<proteinExistence type="predicted"/>
<sequence>MKKKIVISAINIHYGGTLSIVKAALSWLSEHVAAEYDIIALVHNKDLYTYSNITYVEFPDSRRSWVKRLQYEYWHFRKLSRELQPYLWFSLHDTSPVVEADIQAVYCHNPGPYYQVSRKEAKQDKVFAAFTWFYKYLYQINIHANTYVVVQQDWIRNYFVKTFNLPQEKVVVAYPDTNPAPKAIPELSSAAETKTMFFYPSFPRVFKNFELIGQAVQLLHDKGIHNFKVVLTADGSENAYAHDIKKVYAHLPQINWIGALTREQVDSYYIQSDCLIFPSKLETWGLPITEYKPHQKPMLLARLPYAKETVGSYEQVSFFDPHNAAELAGLMEQVIERKIAFEGNQAPAIAQPFTTNWSELFHLLLSKR</sequence>
<dbReference type="EMBL" id="BMFP01000007">
    <property type="protein sequence ID" value="GGG27069.1"/>
    <property type="molecule type" value="Genomic_DNA"/>
</dbReference>
<dbReference type="Proteomes" id="UP000634043">
    <property type="component" value="Unassembled WGS sequence"/>
</dbReference>
<dbReference type="RefSeq" id="WP_188502668.1">
    <property type="nucleotide sequence ID" value="NZ_BMFP01000007.1"/>
</dbReference>
<dbReference type="Gene3D" id="3.40.50.2000">
    <property type="entry name" value="Glycogen Phosphorylase B"/>
    <property type="match status" value="1"/>
</dbReference>
<reference evidence="4" key="1">
    <citation type="journal article" date="2019" name="Int. J. Syst. Evol. Microbiol.">
        <title>The Global Catalogue of Microorganisms (GCM) 10K type strain sequencing project: providing services to taxonomists for standard genome sequencing and annotation.</title>
        <authorList>
            <consortium name="The Broad Institute Genomics Platform"/>
            <consortium name="The Broad Institute Genome Sequencing Center for Infectious Disease"/>
            <person name="Wu L."/>
            <person name="Ma J."/>
        </authorList>
    </citation>
    <scope>NUCLEOTIDE SEQUENCE [LARGE SCALE GENOMIC DNA]</scope>
    <source>
        <strain evidence="4">CGMCC 1.12749</strain>
    </source>
</reference>
<dbReference type="InterPro" id="IPR001296">
    <property type="entry name" value="Glyco_trans_1"/>
</dbReference>